<dbReference type="SUPFAM" id="SSF52540">
    <property type="entry name" value="P-loop containing nucleoside triphosphate hydrolases"/>
    <property type="match status" value="1"/>
</dbReference>
<protein>
    <recommendedName>
        <fullName evidence="2">histidine kinase</fullName>
        <ecNumber evidence="2">2.7.13.3</ecNumber>
    </recommendedName>
</protein>
<dbReference type="InterPro" id="IPR005467">
    <property type="entry name" value="His_kinase_dom"/>
</dbReference>
<dbReference type="InterPro" id="IPR000700">
    <property type="entry name" value="PAS-assoc_C"/>
</dbReference>
<keyword evidence="3" id="KW-0597">Phosphoprotein</keyword>
<evidence type="ECO:0000256" key="1">
    <source>
        <dbReference type="ARBA" id="ARBA00000085"/>
    </source>
</evidence>
<dbReference type="InterPro" id="IPR004358">
    <property type="entry name" value="Sig_transdc_His_kin-like_C"/>
</dbReference>
<evidence type="ECO:0000256" key="2">
    <source>
        <dbReference type="ARBA" id="ARBA00012438"/>
    </source>
</evidence>
<feature type="domain" description="PAC" evidence="7">
    <location>
        <begin position="1540"/>
        <end position="1589"/>
    </location>
</feature>
<dbReference type="InterPro" id="IPR003018">
    <property type="entry name" value="GAF"/>
</dbReference>
<dbReference type="SMART" id="SM00388">
    <property type="entry name" value="HisKA"/>
    <property type="match status" value="1"/>
</dbReference>
<reference evidence="8 9" key="1">
    <citation type="submission" date="2016-11" db="EMBL/GenBank/DDBJ databases">
        <authorList>
            <person name="Jaros S."/>
            <person name="Januszkiewicz K."/>
            <person name="Wedrychowicz H."/>
        </authorList>
    </citation>
    <scope>NUCLEOTIDE SEQUENCE [LARGE SCALE GENOMIC DNA]</scope>
    <source>
        <strain evidence="8 9">GAS138</strain>
    </source>
</reference>
<dbReference type="Gene3D" id="3.40.50.300">
    <property type="entry name" value="P-loop containing nucleotide triphosphate hydrolases"/>
    <property type="match status" value="1"/>
</dbReference>
<evidence type="ECO:0000259" key="5">
    <source>
        <dbReference type="PROSITE" id="PS50109"/>
    </source>
</evidence>
<evidence type="ECO:0000256" key="3">
    <source>
        <dbReference type="ARBA" id="ARBA00022553"/>
    </source>
</evidence>
<dbReference type="InterPro" id="IPR053159">
    <property type="entry name" value="Hybrid_Histidine_Kinase"/>
</dbReference>
<dbReference type="InterPro" id="IPR036890">
    <property type="entry name" value="HATPase_C_sf"/>
</dbReference>
<dbReference type="OrthoDB" id="9789238at2"/>
<dbReference type="InterPro" id="IPR000014">
    <property type="entry name" value="PAS"/>
</dbReference>
<dbReference type="InterPro" id="IPR036097">
    <property type="entry name" value="HisK_dim/P_sf"/>
</dbReference>
<sequence>MTQSSWFGADGHSRFQVLWQDGDRVFCRRVDGKRDVLAVLLASEHPAPAALDRLAHEYSLKDELDGAWAVRPLALERDRGRTILVLEDPGGEPLGRLLGAPFELGRFLRLAIGIAAALGKAHQRGLVHKDLKPAHILVNRATGEVKLTGFGIASRLRRERQAPEPPETIAGTLAYMAPEQTGRMNRSIDARSDLYALGVTLYQMLTGSLPFTATDPMDWVHCHIARKPVPPSERLENVPAPVSAIIMKLLAKTAEERYQTAGGVASDLRRCLAQWEAQDYIDDFPLGRQDTPDRLRMPEKLYGRARELDTLLGGFERVIKSGAPELVLVSGYSGIGKSSVVNELHKVLVPPRGLFASGKFDQYKRNIPYATLAQAFQSLVRSLLGKSDIELGSWRDALLKTLGPNGRLMTDLIPELKLIIGDQPPVPELPPQDAQRRFQLVIRRFIGVFARPEHPLALFLDDLQWLDAATLDLFEDLLTRADMQHFMLIGAYRDNEVDAAHPLMQKLDAVKSAGARVAEITLAPLAEEHLGQLIADALRCEPERAASLARLVREKTGGNPFFAIQFVSSLAEEGMLVFDHDAARWSWDLDRIRAKGYTDNVVNLMVGRLTRLPADTQNALRLLACLGNSAETTRLSIVLDRSQELVDAALWPAVQQELVERLEGAYRFAHDRVQEAAYSLIPEDLRGEAHLRIGRLLAAHIAPEKREEAIFDIVSQLDRGASLITSRDEREQLAQLNLVAGKRAKASTAYASALIYLGTGATLLPEDSWDCHHELTFELELLRAECEFLTGGMAAADERLKGLSIRAANTMERASVACLHIDLYTTLAQSSRAIAVGLDYLRHLGIEWSPHPTDEDVRREYDRIWTQLGSGSIEDMLELPLMTDPASLATIDVLTKVAPAAFTLMEANFHALAICWAANLSLARGNSDGSCDIYVRLGFIAGDRFGDYKAGSRFGKVGCELVERRGLKRFQARTYMLFAHFLIPYTQHVRAARDLLHRGYEVAHKIGDLMFVGWYSGLYLIENLLASGDPLSEVQREVERGLAFAQKAQLVHVVSIIQSHIELVRTLRGLTRKFGFFDDEEFGDARSARNPNSAFAEWLYCIRKVQAHFHAGDYSLSIEAATRAQRHTASGYIWQVADLRFYSALSHAAVCDTADQREAHFAVLSAHHRQLDIWAEQCPENFENRAALVGAEIARLEGRDIDAMRLYQQGIRSARVNSFVQNEALAYELAARFYAARGFDEIAHHYLRNARYGYLRWGADGKVRQLDEMYPQLRKDEPAPAPTSTIGAPVEHLDLATVIKVSQAVSGEIVLENLIDTLLRTAMAQAGAERALLIFAQDVAPRIAAEAITSGDAVTVHLRHEAVTEAALPESVLHYVLRTQESVILDDAAAQSPFGADTYIRQRHTRSVLCLPLLTQAKLIGALYLENDLAPRVFVPARITVLKLLASQAAIALQTTSLYRDLSEREAKIRRLVDANIIGIFIANRDGRIIEANDALLRTVGYDREELLSGRVRWTDLTPPEWGERDARAVEVLKTTGAIPPYEKEYFRKDGSRVSVLIGGALFAEGGNQSVAFVLDLTDRKRAEAEARDSERRYREVQTDLAHASRVTTMGQLTASIAHEVNQPIAAAVTNAEAAQRWLSAQPPNIHMVGESLAFIVRDCSRAGEVIGRIRALIKRAPPRKDAVAINDAILEVMALTRSEAANNGVSVRTQLADDSPLVQGDRVQLQQVILNLIVNAIDAMRSLREGNRDLLICTQKAEPNGVLVEVRDSGPGFAPTTIKQLFEAFHTTKPGGLGLGLSICRSIIEAHGGRLWASANEPRGAIFQFTVPAQSGSAS</sequence>
<accession>A0A1M5RAI8</accession>
<evidence type="ECO:0000313" key="9">
    <source>
        <dbReference type="Proteomes" id="UP000189796"/>
    </source>
</evidence>
<dbReference type="Pfam" id="PF13191">
    <property type="entry name" value="AAA_16"/>
    <property type="match status" value="1"/>
</dbReference>
<dbReference type="SMART" id="SM00387">
    <property type="entry name" value="HATPase_c"/>
    <property type="match status" value="1"/>
</dbReference>
<dbReference type="Gene3D" id="1.10.510.10">
    <property type="entry name" value="Transferase(Phosphotransferase) domain 1"/>
    <property type="match status" value="1"/>
</dbReference>
<feature type="domain" description="Protein kinase" evidence="4">
    <location>
        <begin position="15"/>
        <end position="281"/>
    </location>
</feature>
<dbReference type="EC" id="2.7.13.3" evidence="2"/>
<dbReference type="PROSITE" id="PS50011">
    <property type="entry name" value="PROTEIN_KINASE_DOM"/>
    <property type="match status" value="1"/>
</dbReference>
<dbReference type="GO" id="GO:0005524">
    <property type="term" value="F:ATP binding"/>
    <property type="evidence" value="ECO:0007669"/>
    <property type="project" value="InterPro"/>
</dbReference>
<dbReference type="PROSITE" id="PS50113">
    <property type="entry name" value="PAC"/>
    <property type="match status" value="1"/>
</dbReference>
<dbReference type="SMART" id="SM00220">
    <property type="entry name" value="S_TKc"/>
    <property type="match status" value="1"/>
</dbReference>
<dbReference type="PROSITE" id="PS50109">
    <property type="entry name" value="HIS_KIN"/>
    <property type="match status" value="1"/>
</dbReference>
<dbReference type="GO" id="GO:0000155">
    <property type="term" value="F:phosphorelay sensor kinase activity"/>
    <property type="evidence" value="ECO:0007669"/>
    <property type="project" value="InterPro"/>
</dbReference>
<dbReference type="Gene3D" id="1.10.287.130">
    <property type="match status" value="1"/>
</dbReference>
<dbReference type="SUPFAM" id="SSF55874">
    <property type="entry name" value="ATPase domain of HSP90 chaperone/DNA topoisomerase II/histidine kinase"/>
    <property type="match status" value="1"/>
</dbReference>
<dbReference type="Gene3D" id="3.30.450.40">
    <property type="match status" value="1"/>
</dbReference>
<gene>
    <name evidence="8" type="ORF">SAMN05443248_4144</name>
</gene>
<dbReference type="Pfam" id="PF02518">
    <property type="entry name" value="HATPase_c"/>
    <property type="match status" value="1"/>
</dbReference>
<comment type="catalytic activity">
    <reaction evidence="1">
        <text>ATP + protein L-histidine = ADP + protein N-phospho-L-histidine.</text>
        <dbReference type="EC" id="2.7.13.3"/>
    </reaction>
</comment>
<evidence type="ECO:0000259" key="6">
    <source>
        <dbReference type="PROSITE" id="PS50112"/>
    </source>
</evidence>
<evidence type="ECO:0000259" key="7">
    <source>
        <dbReference type="PROSITE" id="PS50113"/>
    </source>
</evidence>
<dbReference type="InterPro" id="IPR000719">
    <property type="entry name" value="Prot_kinase_dom"/>
</dbReference>
<dbReference type="Proteomes" id="UP000189796">
    <property type="component" value="Chromosome I"/>
</dbReference>
<dbReference type="InterPro" id="IPR011009">
    <property type="entry name" value="Kinase-like_dom_sf"/>
</dbReference>
<dbReference type="InterPro" id="IPR035965">
    <property type="entry name" value="PAS-like_dom_sf"/>
</dbReference>
<name>A0A1M5RAI8_9BRAD</name>
<feature type="domain" description="PAS" evidence="6">
    <location>
        <begin position="1465"/>
        <end position="1521"/>
    </location>
</feature>
<evidence type="ECO:0000259" key="4">
    <source>
        <dbReference type="PROSITE" id="PS50011"/>
    </source>
</evidence>
<dbReference type="PANTHER" id="PTHR43642:SF1">
    <property type="entry name" value="HYBRID SIGNAL TRANSDUCTION HISTIDINE KINASE G"/>
    <property type="match status" value="1"/>
</dbReference>
<dbReference type="InterPro" id="IPR003661">
    <property type="entry name" value="HisK_dim/P_dom"/>
</dbReference>
<dbReference type="InterPro" id="IPR029016">
    <property type="entry name" value="GAF-like_dom_sf"/>
</dbReference>
<dbReference type="SUPFAM" id="SSF56112">
    <property type="entry name" value="Protein kinase-like (PK-like)"/>
    <property type="match status" value="1"/>
</dbReference>
<dbReference type="Gene3D" id="3.30.450.20">
    <property type="entry name" value="PAS domain"/>
    <property type="match status" value="1"/>
</dbReference>
<dbReference type="SMART" id="SM00091">
    <property type="entry name" value="PAS"/>
    <property type="match status" value="1"/>
</dbReference>
<dbReference type="NCBIfam" id="TIGR00229">
    <property type="entry name" value="sensory_box"/>
    <property type="match status" value="1"/>
</dbReference>
<dbReference type="Gene3D" id="3.30.565.10">
    <property type="entry name" value="Histidine kinase-like ATPase, C-terminal domain"/>
    <property type="match status" value="1"/>
</dbReference>
<dbReference type="SMART" id="SM00065">
    <property type="entry name" value="GAF"/>
    <property type="match status" value="1"/>
</dbReference>
<organism evidence="8 9">
    <name type="scientific">Bradyrhizobium erythrophlei</name>
    <dbReference type="NCBI Taxonomy" id="1437360"/>
    <lineage>
        <taxon>Bacteria</taxon>
        <taxon>Pseudomonadati</taxon>
        <taxon>Pseudomonadota</taxon>
        <taxon>Alphaproteobacteria</taxon>
        <taxon>Hyphomicrobiales</taxon>
        <taxon>Nitrobacteraceae</taxon>
        <taxon>Bradyrhizobium</taxon>
    </lineage>
</organism>
<dbReference type="SUPFAM" id="SSF47384">
    <property type="entry name" value="Homodimeric domain of signal transducing histidine kinase"/>
    <property type="match status" value="1"/>
</dbReference>
<dbReference type="PANTHER" id="PTHR43642">
    <property type="entry name" value="HYBRID SIGNAL TRANSDUCTION HISTIDINE KINASE G"/>
    <property type="match status" value="1"/>
</dbReference>
<dbReference type="SUPFAM" id="SSF55785">
    <property type="entry name" value="PYP-like sensor domain (PAS domain)"/>
    <property type="match status" value="1"/>
</dbReference>
<dbReference type="Pfam" id="PF13426">
    <property type="entry name" value="PAS_9"/>
    <property type="match status" value="1"/>
</dbReference>
<dbReference type="CDD" id="cd00130">
    <property type="entry name" value="PAS"/>
    <property type="match status" value="1"/>
</dbReference>
<dbReference type="EMBL" id="LT670817">
    <property type="protein sequence ID" value="SHH23120.1"/>
    <property type="molecule type" value="Genomic_DNA"/>
</dbReference>
<proteinExistence type="predicted"/>
<dbReference type="InterPro" id="IPR003594">
    <property type="entry name" value="HATPase_dom"/>
</dbReference>
<dbReference type="RefSeq" id="WP_079602996.1">
    <property type="nucleotide sequence ID" value="NZ_LT670817.1"/>
</dbReference>
<dbReference type="InterPro" id="IPR041664">
    <property type="entry name" value="AAA_16"/>
</dbReference>
<evidence type="ECO:0000313" key="8">
    <source>
        <dbReference type="EMBL" id="SHH23120.1"/>
    </source>
</evidence>
<dbReference type="PRINTS" id="PR00344">
    <property type="entry name" value="BCTRLSENSOR"/>
</dbReference>
<dbReference type="CDD" id="cd14014">
    <property type="entry name" value="STKc_PknB_like"/>
    <property type="match status" value="1"/>
</dbReference>
<dbReference type="SUPFAM" id="SSF55781">
    <property type="entry name" value="GAF domain-like"/>
    <property type="match status" value="1"/>
</dbReference>
<dbReference type="Pfam" id="PF00069">
    <property type="entry name" value="Pkinase"/>
    <property type="match status" value="1"/>
</dbReference>
<dbReference type="InterPro" id="IPR027417">
    <property type="entry name" value="P-loop_NTPase"/>
</dbReference>
<dbReference type="PROSITE" id="PS50112">
    <property type="entry name" value="PAS"/>
    <property type="match status" value="1"/>
</dbReference>
<dbReference type="Pfam" id="PF01590">
    <property type="entry name" value="GAF"/>
    <property type="match status" value="1"/>
</dbReference>
<feature type="domain" description="Histidine kinase" evidence="5">
    <location>
        <begin position="1616"/>
        <end position="1832"/>
    </location>
</feature>